<dbReference type="Proteomes" id="UP000003836">
    <property type="component" value="Unassembled WGS sequence"/>
</dbReference>
<proteinExistence type="predicted"/>
<evidence type="ECO:0008006" key="5">
    <source>
        <dbReference type="Google" id="ProtNLM"/>
    </source>
</evidence>
<dbReference type="PATRIC" id="fig|1051646.9.peg.5083"/>
<reference evidence="1 4" key="3">
    <citation type="submission" date="2014-08" db="EMBL/GenBank/DDBJ databases">
        <title>First Complete Genome Sequence of the Shellfish Pathogen Vibrio tubiashii.</title>
        <authorList>
            <person name="Richards G.P."/>
            <person name="Needleman D.S."/>
            <person name="Watson M.A."/>
            <person name="Bono J.L."/>
        </authorList>
    </citation>
    <scope>NUCLEOTIDE SEQUENCE [LARGE SCALE GENOMIC DNA]</scope>
    <source>
        <strain evidence="1 4">ATCC 19109</strain>
        <plasmid evidence="1">p48</plasmid>
        <plasmid evidence="4">Plasmid p48</plasmid>
    </source>
</reference>
<protein>
    <recommendedName>
        <fullName evidence="5">MmcB family DNA repair protein</fullName>
    </recommendedName>
</protein>
<dbReference type="HOGENOM" id="CLU_1089686_0_0_6"/>
<evidence type="ECO:0000313" key="2">
    <source>
        <dbReference type="EMBL" id="EGU54454.1"/>
    </source>
</evidence>
<geneLocation type="plasmid" evidence="1 4">
    <name>p48</name>
</geneLocation>
<dbReference type="EMBL" id="AFWI01000154">
    <property type="protein sequence ID" value="EGU54454.1"/>
    <property type="molecule type" value="Genomic_DNA"/>
</dbReference>
<accession>F9T6P9</accession>
<dbReference type="KEGG" id="vtu:IX91_26060"/>
<sequence>MAACNLTHNELANNLARHLMGESRMVWEDLPAGKSGSVRPDVFTIEKSFANPNPISYEIKVSLSDFRSDVTKAKWKSYLDFSYGVVFAVPKGLITKKDIPNGCGLITFNGEFWNTVKRPTLHPAKLNDELLLKLLIAGNQRQTQPEIIQPREFDSYKEHEKLRKKFGKDIGSKLHFIEKYPSMKKELNDMRRSFSKLFDLDLDHWSFESSVRWHIEQLEIMANENERKAAIAKELGSLSNDIERRFNLVIDKYTS</sequence>
<reference evidence="2 3" key="2">
    <citation type="journal article" date="2012" name="Int. J. Syst. Evol. Microbiol.">
        <title>Vibrio caribbeanicus sp. nov., isolated from the marine sponge Scleritoderma cyanea.</title>
        <authorList>
            <person name="Hoffmann M."/>
            <person name="Monday S.R."/>
            <person name="Allard M.W."/>
            <person name="Strain E.A."/>
            <person name="Whittaker P."/>
            <person name="Naum M."/>
            <person name="McCarthy P.J."/>
            <person name="Lopez J.V."/>
            <person name="Fischer M."/>
            <person name="Brown E.W."/>
        </authorList>
    </citation>
    <scope>NUCLEOTIDE SEQUENCE [LARGE SCALE GENOMIC DNA]</scope>
    <source>
        <strain evidence="2 3">ATCC 19109</strain>
    </source>
</reference>
<dbReference type="Pfam" id="PF06319">
    <property type="entry name" value="MmcB-like"/>
    <property type="match status" value="1"/>
</dbReference>
<dbReference type="InterPro" id="IPR009394">
    <property type="entry name" value="MmcB-like"/>
</dbReference>
<dbReference type="eggNOG" id="COG5321">
    <property type="taxonomic scope" value="Bacteria"/>
</dbReference>
<evidence type="ECO:0000313" key="3">
    <source>
        <dbReference type="Proteomes" id="UP000003836"/>
    </source>
</evidence>
<dbReference type="Proteomes" id="UP000030071">
    <property type="component" value="Plasmid p48"/>
</dbReference>
<name>F9T6P9_9VIBR</name>
<evidence type="ECO:0000313" key="4">
    <source>
        <dbReference type="Proteomes" id="UP000030071"/>
    </source>
</evidence>
<keyword evidence="1" id="KW-0614">Plasmid</keyword>
<organism evidence="1 4">
    <name type="scientific">Vibrio tubiashii ATCC 19109</name>
    <dbReference type="NCBI Taxonomy" id="1051646"/>
    <lineage>
        <taxon>Bacteria</taxon>
        <taxon>Pseudomonadati</taxon>
        <taxon>Pseudomonadota</taxon>
        <taxon>Gammaproteobacteria</taxon>
        <taxon>Vibrionales</taxon>
        <taxon>Vibrionaceae</taxon>
        <taxon>Vibrio</taxon>
        <taxon>Vibrio oreintalis group</taxon>
    </lineage>
</organism>
<dbReference type="AlphaFoldDB" id="F9T6P9"/>
<dbReference type="EMBL" id="CP009359">
    <property type="protein sequence ID" value="AIW17525.1"/>
    <property type="molecule type" value="Genomic_DNA"/>
</dbReference>
<gene>
    <name evidence="1" type="ORF">IX91_26060</name>
    <name evidence="2" type="ORF">VITU9109_02732</name>
</gene>
<evidence type="ECO:0000313" key="1">
    <source>
        <dbReference type="EMBL" id="AIW17525.1"/>
    </source>
</evidence>
<reference evidence="2" key="1">
    <citation type="submission" date="2011-08" db="EMBL/GenBank/DDBJ databases">
        <authorList>
            <person name="Hoffman M."/>
            <person name="Strain E.A."/>
            <person name="Brown E."/>
            <person name="Allard M.W."/>
        </authorList>
    </citation>
    <scope>NUCLEOTIDE SEQUENCE</scope>
    <source>
        <strain evidence="2">ATCC 19109</strain>
    </source>
</reference>
<keyword evidence="3" id="KW-1185">Reference proteome</keyword>